<dbReference type="HOGENOM" id="CLU_548010_0_0_1"/>
<evidence type="ECO:0000313" key="4">
    <source>
        <dbReference type="Proteomes" id="UP000000600"/>
    </source>
</evidence>
<dbReference type="InterPro" id="IPR004274">
    <property type="entry name" value="FCP1_dom"/>
</dbReference>
<keyword evidence="4" id="KW-1185">Reference proteome</keyword>
<dbReference type="CDD" id="cd07521">
    <property type="entry name" value="HAD_FCP1-like"/>
    <property type="match status" value="1"/>
</dbReference>
<keyword evidence="1" id="KW-0813">Transport</keyword>
<reference evidence="3 4" key="1">
    <citation type="journal article" date="2006" name="Nature">
        <title>Global trends of whole-genome duplications revealed by the ciliate Paramecium tetraurelia.</title>
        <authorList>
            <consortium name="Genoscope"/>
            <person name="Aury J.-M."/>
            <person name="Jaillon O."/>
            <person name="Duret L."/>
            <person name="Noel B."/>
            <person name="Jubin C."/>
            <person name="Porcel B.M."/>
            <person name="Segurens B."/>
            <person name="Daubin V."/>
            <person name="Anthouard V."/>
            <person name="Aiach N."/>
            <person name="Arnaiz O."/>
            <person name="Billaut A."/>
            <person name="Beisson J."/>
            <person name="Blanc I."/>
            <person name="Bouhouche K."/>
            <person name="Camara F."/>
            <person name="Duharcourt S."/>
            <person name="Guigo R."/>
            <person name="Gogendeau D."/>
            <person name="Katinka M."/>
            <person name="Keller A.-M."/>
            <person name="Kissmehl R."/>
            <person name="Klotz C."/>
            <person name="Koll F."/>
            <person name="Le Moue A."/>
            <person name="Lepere C."/>
            <person name="Malinsky S."/>
            <person name="Nowacki M."/>
            <person name="Nowak J.K."/>
            <person name="Plattner H."/>
            <person name="Poulain J."/>
            <person name="Ruiz F."/>
            <person name="Serrano V."/>
            <person name="Zagulski M."/>
            <person name="Dessen P."/>
            <person name="Betermier M."/>
            <person name="Weissenbach J."/>
            <person name="Scarpelli C."/>
            <person name="Schachter V."/>
            <person name="Sperling L."/>
            <person name="Meyer E."/>
            <person name="Cohen J."/>
            <person name="Wincker P."/>
        </authorList>
    </citation>
    <scope>NUCLEOTIDE SEQUENCE [LARGE SCALE GENOMIC DNA]</scope>
    <source>
        <strain evidence="3 4">Stock d4-2</strain>
    </source>
</reference>
<dbReference type="EMBL" id="CT868119">
    <property type="protein sequence ID" value="CAK72177.1"/>
    <property type="molecule type" value="Genomic_DNA"/>
</dbReference>
<name>A0CN10_PARTE</name>
<evidence type="ECO:0000259" key="2">
    <source>
        <dbReference type="PROSITE" id="PS50969"/>
    </source>
</evidence>
<proteinExistence type="inferred from homology"/>
<dbReference type="KEGG" id="ptm:GSPATT00008618001"/>
<comment type="subunit">
    <text evidence="1">Component of the TIM23 complex.</text>
</comment>
<dbReference type="AlphaFoldDB" id="A0CN10"/>
<dbReference type="GO" id="GO:0015031">
    <property type="term" value="P:protein transport"/>
    <property type="evidence" value="ECO:0007669"/>
    <property type="project" value="UniProtKB-KW"/>
</dbReference>
<accession>A0CN10</accession>
<dbReference type="STRING" id="5888.A0CN10"/>
<comment type="similarity">
    <text evidence="1">Belongs to the TIM50 family.</text>
</comment>
<dbReference type="Pfam" id="PF03031">
    <property type="entry name" value="NIF"/>
    <property type="match status" value="1"/>
</dbReference>
<feature type="domain" description="FCP1 homology" evidence="2">
    <location>
        <begin position="432"/>
        <end position="572"/>
    </location>
</feature>
<evidence type="ECO:0000256" key="1">
    <source>
        <dbReference type="RuleBase" id="RU365079"/>
    </source>
</evidence>
<gene>
    <name evidence="3" type="ORF">GSPATT00008618001</name>
</gene>
<dbReference type="PANTHER" id="PTHR12210">
    <property type="entry name" value="DULLARD PROTEIN PHOSPHATASE"/>
    <property type="match status" value="1"/>
</dbReference>
<organism evidence="3 4">
    <name type="scientific">Paramecium tetraurelia</name>
    <dbReference type="NCBI Taxonomy" id="5888"/>
    <lineage>
        <taxon>Eukaryota</taxon>
        <taxon>Sar</taxon>
        <taxon>Alveolata</taxon>
        <taxon>Ciliophora</taxon>
        <taxon>Intramacronucleata</taxon>
        <taxon>Oligohymenophorea</taxon>
        <taxon>Peniculida</taxon>
        <taxon>Parameciidae</taxon>
        <taxon>Paramecium</taxon>
    </lineage>
</organism>
<keyword evidence="1" id="KW-0496">Mitochondrion</keyword>
<dbReference type="InParanoid" id="A0CN10"/>
<comment type="subcellular location">
    <subcellularLocation>
        <location evidence="1">Mitochondrion inner membrane</location>
        <topology evidence="1">Single-pass membrane protein</topology>
    </subcellularLocation>
</comment>
<comment type="function">
    <text evidence="1">Essential component of the TIM23 complex, a complex that mediates the translocation of transit peptide-containing proteins across the mitochondrial inner membrane.</text>
</comment>
<dbReference type="GO" id="GO:0005744">
    <property type="term" value="C:TIM23 mitochondrial import inner membrane translocase complex"/>
    <property type="evidence" value="ECO:0007669"/>
    <property type="project" value="UniProtKB-UniRule"/>
</dbReference>
<dbReference type="Proteomes" id="UP000000600">
    <property type="component" value="Unassembled WGS sequence"/>
</dbReference>
<protein>
    <recommendedName>
        <fullName evidence="1">Mitochondrial import inner membrane translocase subunit TIM50</fullName>
    </recommendedName>
</protein>
<dbReference type="InterPro" id="IPR036412">
    <property type="entry name" value="HAD-like_sf"/>
</dbReference>
<dbReference type="GO" id="GO:0004721">
    <property type="term" value="F:phosphoprotein phosphatase activity"/>
    <property type="evidence" value="ECO:0000318"/>
    <property type="project" value="GO_Central"/>
</dbReference>
<dbReference type="InterPro" id="IPR050365">
    <property type="entry name" value="TIM50"/>
</dbReference>
<dbReference type="OMA" id="MINECIG"/>
<dbReference type="GeneID" id="5025359"/>
<dbReference type="PROSITE" id="PS50969">
    <property type="entry name" value="FCP1"/>
    <property type="match status" value="1"/>
</dbReference>
<dbReference type="SUPFAM" id="SSF56784">
    <property type="entry name" value="HAD-like"/>
    <property type="match status" value="1"/>
</dbReference>
<dbReference type="FunFam" id="3.40.50.1000:FF:000184">
    <property type="entry name" value="Uncharacterized protein"/>
    <property type="match status" value="1"/>
</dbReference>
<dbReference type="Gene3D" id="3.40.50.1000">
    <property type="entry name" value="HAD superfamily/HAD-like"/>
    <property type="match status" value="1"/>
</dbReference>
<dbReference type="RefSeq" id="XP_001439574.1">
    <property type="nucleotide sequence ID" value="XM_001439537.1"/>
</dbReference>
<dbReference type="InterPro" id="IPR023214">
    <property type="entry name" value="HAD_sf"/>
</dbReference>
<dbReference type="SMART" id="SM00577">
    <property type="entry name" value="CPDc"/>
    <property type="match status" value="1"/>
</dbReference>
<evidence type="ECO:0000313" key="3">
    <source>
        <dbReference type="EMBL" id="CAK72177.1"/>
    </source>
</evidence>
<dbReference type="eggNOG" id="KOG1605">
    <property type="taxonomic scope" value="Eukaryota"/>
</dbReference>
<keyword evidence="1" id="KW-0653">Protein transport</keyword>
<sequence>MNQVLRLANNVSQQSSSYEFEYLNKVFIGFKVKFLIQQSKPHHQLKSIRIFSYHERYIGGTQMIIMIYYIRKYVTYMSKNIHLFYQNTSNISKLRIKKQERNSQWQLIRIYQQLFMFRKQLKSVDDKKTNNQSPYRLNFFNNQIKNKRDQELGQVQDVGNKRRLKKKESLSISNTFHFDDQQPASFNSFFVHSQKKPQNRDKLVTEIGNCGSYRKRVETLHTQQFSDDDARLHPDRQNERLRLKLYFNFQKMQARLVNLINLIQQIDACSLNNYISEISSATIEIIGGHCRQFKRFMINECIGLVFYLMIKRGILQGIDLNKWEKLLIYSHQANTIQTISTLKLQIKGVQQYQHQFQQFQSMNPLIPNQIEKMNLLIEQNIDKLLKNTQDKQVQQHLQAYRDSQIDAAFQFYQQKLRVIIVNLERFLFLLPKSSTVYTLVLDLDETLVHFIEETQEVLIRPYTEIFLEQMGKHFEIVIFTAGIQSYADKIIDKIDVMNVVKHRLYRHHTFSQGNVMLKDLSTLGRPLSKTIIVDNNPYNFVLQPHNGIKIKAWVGDEKDRALVELMQYLIKLTKYEDIRIGLKELKANPHYFTTSF</sequence>
<dbReference type="OrthoDB" id="291630at2759"/>
<keyword evidence="1" id="KW-0811">Translocation</keyword>
<keyword evidence="1" id="KW-0809">Transit peptide</keyword>